<dbReference type="Proteomes" id="UP000462055">
    <property type="component" value="Unassembled WGS sequence"/>
</dbReference>
<evidence type="ECO:0000313" key="1">
    <source>
        <dbReference type="EMBL" id="MWA07349.1"/>
    </source>
</evidence>
<gene>
    <name evidence="1" type="ORF">F8568_044900</name>
</gene>
<reference evidence="1" key="1">
    <citation type="submission" date="2019-12" db="EMBL/GenBank/DDBJ databases">
        <title>Actinomadura physcomitrii sp. nov., a novel actinomycete isolated from moss [Physcomitrium sphaericum (Ludw) Fuernr].</title>
        <authorList>
            <person name="Zhuang X."/>
        </authorList>
    </citation>
    <scope>NUCLEOTIDE SEQUENCE [LARGE SCALE GENOMIC DNA]</scope>
    <source>
        <strain evidence="1">LD22</strain>
    </source>
</reference>
<dbReference type="RefSeq" id="WP_151600246.1">
    <property type="nucleotide sequence ID" value="NZ_WBMS02000071.1"/>
</dbReference>
<dbReference type="EMBL" id="WBMS02000071">
    <property type="protein sequence ID" value="MWA07349.1"/>
    <property type="molecule type" value="Genomic_DNA"/>
</dbReference>
<dbReference type="AlphaFoldDB" id="A0A6I4MXL0"/>
<proteinExistence type="predicted"/>
<evidence type="ECO:0000313" key="2">
    <source>
        <dbReference type="Proteomes" id="UP000462055"/>
    </source>
</evidence>
<protein>
    <submittedName>
        <fullName evidence="1">Uncharacterized protein</fullName>
    </submittedName>
</protein>
<sequence>MTSTITILTAHDGHLSPFQLTTQQLLVDPGLNDSDQHLANAVRLSRHADATVFTGLFYRAQIAVYYRANGLPEPYGDTARRKIFPEELEQRS</sequence>
<keyword evidence="2" id="KW-1185">Reference proteome</keyword>
<organism evidence="1 2">
    <name type="scientific">Actinomadura physcomitrii</name>
    <dbReference type="NCBI Taxonomy" id="2650748"/>
    <lineage>
        <taxon>Bacteria</taxon>
        <taxon>Bacillati</taxon>
        <taxon>Actinomycetota</taxon>
        <taxon>Actinomycetes</taxon>
        <taxon>Streptosporangiales</taxon>
        <taxon>Thermomonosporaceae</taxon>
        <taxon>Actinomadura</taxon>
    </lineage>
</organism>
<comment type="caution">
    <text evidence="1">The sequence shown here is derived from an EMBL/GenBank/DDBJ whole genome shotgun (WGS) entry which is preliminary data.</text>
</comment>
<name>A0A6I4MXL0_9ACTN</name>
<accession>A0A6I4MXL0</accession>